<accession>A0A0C2RXT5</accession>
<organism evidence="2 3">
    <name type="scientific">Amanita muscaria (strain Koide BX008)</name>
    <dbReference type="NCBI Taxonomy" id="946122"/>
    <lineage>
        <taxon>Eukaryota</taxon>
        <taxon>Fungi</taxon>
        <taxon>Dikarya</taxon>
        <taxon>Basidiomycota</taxon>
        <taxon>Agaricomycotina</taxon>
        <taxon>Agaricomycetes</taxon>
        <taxon>Agaricomycetidae</taxon>
        <taxon>Agaricales</taxon>
        <taxon>Pluteineae</taxon>
        <taxon>Amanitaceae</taxon>
        <taxon>Amanita</taxon>
    </lineage>
</organism>
<dbReference type="STRING" id="946122.A0A0C2RXT5"/>
<evidence type="ECO:0000256" key="1">
    <source>
        <dbReference type="SAM" id="MobiDB-lite"/>
    </source>
</evidence>
<dbReference type="AlphaFoldDB" id="A0A0C2RXT5"/>
<gene>
    <name evidence="2" type="ORF">M378DRAFT_18228</name>
</gene>
<feature type="region of interest" description="Disordered" evidence="1">
    <location>
        <begin position="269"/>
        <end position="328"/>
    </location>
</feature>
<feature type="compositionally biased region" description="Basic and acidic residues" evidence="1">
    <location>
        <begin position="281"/>
        <end position="293"/>
    </location>
</feature>
<reference evidence="2 3" key="1">
    <citation type="submission" date="2014-04" db="EMBL/GenBank/DDBJ databases">
        <title>Evolutionary Origins and Diversification of the Mycorrhizal Mutualists.</title>
        <authorList>
            <consortium name="DOE Joint Genome Institute"/>
            <consortium name="Mycorrhizal Genomics Consortium"/>
            <person name="Kohler A."/>
            <person name="Kuo A."/>
            <person name="Nagy L.G."/>
            <person name="Floudas D."/>
            <person name="Copeland A."/>
            <person name="Barry K.W."/>
            <person name="Cichocki N."/>
            <person name="Veneault-Fourrey C."/>
            <person name="LaButti K."/>
            <person name="Lindquist E.A."/>
            <person name="Lipzen A."/>
            <person name="Lundell T."/>
            <person name="Morin E."/>
            <person name="Murat C."/>
            <person name="Riley R."/>
            <person name="Ohm R."/>
            <person name="Sun H."/>
            <person name="Tunlid A."/>
            <person name="Henrissat B."/>
            <person name="Grigoriev I.V."/>
            <person name="Hibbett D.S."/>
            <person name="Martin F."/>
        </authorList>
    </citation>
    <scope>NUCLEOTIDE SEQUENCE [LARGE SCALE GENOMIC DNA]</scope>
    <source>
        <strain evidence="2 3">Koide BX008</strain>
    </source>
</reference>
<name>A0A0C2RXT5_AMAMK</name>
<evidence type="ECO:0000313" key="3">
    <source>
        <dbReference type="Proteomes" id="UP000054549"/>
    </source>
</evidence>
<proteinExistence type="predicted"/>
<dbReference type="Proteomes" id="UP000054549">
    <property type="component" value="Unassembled WGS sequence"/>
</dbReference>
<sequence>MRGGGTEADPRESVCTARAPIDPILLLAVVDAKFSTLSQDARPGWANKEQPVTSSSQMEWGGRTACCLSLRIWNRDSLQLLSLHLPTELKRKYKRFCKRASEEYNFSFCYALPPVVVTSVDLVGGSLRPPQSTENKLLGRLWKKVCHSNYHSQLQPQQAVLLEHPRLYDIDLEGCMTSFIVVAISLLKFFLKPRFYETQSPVPVHEDPDRLHKAQAMYAFTEVSILEFDLLECQPAKRERERYDDDERANGLELDIDPVKLERRLKRWRSEAGDDASTDSHASEERDGKGRESKRSKRAPGALDGQQHIDELNPSPVPSPGPQLQQQH</sequence>
<evidence type="ECO:0000313" key="2">
    <source>
        <dbReference type="EMBL" id="KIL55120.1"/>
    </source>
</evidence>
<dbReference type="InParanoid" id="A0A0C2RXT5"/>
<dbReference type="HOGENOM" id="CLU_847221_0_0_1"/>
<keyword evidence="3" id="KW-1185">Reference proteome</keyword>
<dbReference type="EMBL" id="KN818564">
    <property type="protein sequence ID" value="KIL55120.1"/>
    <property type="molecule type" value="Genomic_DNA"/>
</dbReference>
<protein>
    <submittedName>
        <fullName evidence="2">Uncharacterized protein</fullName>
    </submittedName>
</protein>